<dbReference type="PIRSF" id="PIRSF029347">
    <property type="entry name" value="RecF"/>
    <property type="match status" value="1"/>
</dbReference>
<dbReference type="PANTHER" id="PTHR32182">
    <property type="entry name" value="DNA REPLICATION AND REPAIR PROTEIN RECF"/>
    <property type="match status" value="1"/>
</dbReference>
<comment type="caution">
    <text evidence="2">The sequence shown here is derived from an EMBL/GenBank/DDBJ whole genome shotgun (WGS) entry which is preliminary data.</text>
</comment>
<dbReference type="GO" id="GO:0000731">
    <property type="term" value="P:DNA synthesis involved in DNA repair"/>
    <property type="evidence" value="ECO:0007669"/>
    <property type="project" value="TreeGrafter"/>
</dbReference>
<evidence type="ECO:0000313" key="2">
    <source>
        <dbReference type="EMBL" id="MBK1834155.1"/>
    </source>
</evidence>
<protein>
    <submittedName>
        <fullName evidence="2">ATP-binding protein</fullName>
    </submittedName>
</protein>
<keyword evidence="3" id="KW-1185">Reference proteome</keyword>
<gene>
    <name evidence="2" type="ORF">JIN78_08785</name>
</gene>
<evidence type="ECO:0000259" key="1">
    <source>
        <dbReference type="Pfam" id="PF13304"/>
    </source>
</evidence>
<feature type="domain" description="ATPase AAA-type core" evidence="1">
    <location>
        <begin position="1"/>
        <end position="296"/>
    </location>
</feature>
<accession>A0A934VMN7</accession>
<dbReference type="InterPro" id="IPR027417">
    <property type="entry name" value="P-loop_NTPase"/>
</dbReference>
<dbReference type="Gene3D" id="3.40.50.300">
    <property type="entry name" value="P-loop containing nucleotide triphosphate hydrolases"/>
    <property type="match status" value="1"/>
</dbReference>
<dbReference type="InterPro" id="IPR003959">
    <property type="entry name" value="ATPase_AAA_core"/>
</dbReference>
<dbReference type="GO" id="GO:0006302">
    <property type="term" value="P:double-strand break repair"/>
    <property type="evidence" value="ECO:0007669"/>
    <property type="project" value="TreeGrafter"/>
</dbReference>
<dbReference type="GO" id="GO:0005524">
    <property type="term" value="F:ATP binding"/>
    <property type="evidence" value="ECO:0007669"/>
    <property type="project" value="UniProtKB-KW"/>
</dbReference>
<dbReference type="Proteomes" id="UP000604083">
    <property type="component" value="Unassembled WGS sequence"/>
</dbReference>
<proteinExistence type="predicted"/>
<dbReference type="EMBL" id="JAENIO010000018">
    <property type="protein sequence ID" value="MBK1834155.1"/>
    <property type="molecule type" value="Genomic_DNA"/>
</dbReference>
<reference evidence="2" key="1">
    <citation type="submission" date="2021-01" db="EMBL/GenBank/DDBJ databases">
        <title>Modified the classification status of verrucomicrobia.</title>
        <authorList>
            <person name="Feng X."/>
        </authorList>
    </citation>
    <scope>NUCLEOTIDE SEQUENCE</scope>
    <source>
        <strain evidence="2">KCTC 12986</strain>
    </source>
</reference>
<dbReference type="InterPro" id="IPR014555">
    <property type="entry name" value="RecF-like"/>
</dbReference>
<dbReference type="GO" id="GO:0016887">
    <property type="term" value="F:ATP hydrolysis activity"/>
    <property type="evidence" value="ECO:0007669"/>
    <property type="project" value="InterPro"/>
</dbReference>
<dbReference type="SUPFAM" id="SSF52540">
    <property type="entry name" value="P-loop containing nucleoside triphosphate hydrolases"/>
    <property type="match status" value="1"/>
</dbReference>
<keyword evidence="2" id="KW-0067">ATP-binding</keyword>
<organism evidence="2 3">
    <name type="scientific">Roseibacillus ishigakijimensis</name>
    <dbReference type="NCBI Taxonomy" id="454146"/>
    <lineage>
        <taxon>Bacteria</taxon>
        <taxon>Pseudomonadati</taxon>
        <taxon>Verrucomicrobiota</taxon>
        <taxon>Verrucomicrobiia</taxon>
        <taxon>Verrucomicrobiales</taxon>
        <taxon>Verrucomicrobiaceae</taxon>
        <taxon>Roseibacillus</taxon>
    </lineage>
</organism>
<dbReference type="PANTHER" id="PTHR32182:SF22">
    <property type="entry name" value="ATP-DEPENDENT ENDONUCLEASE, OLD FAMILY-RELATED"/>
    <property type="match status" value="1"/>
</dbReference>
<dbReference type="Pfam" id="PF13304">
    <property type="entry name" value="AAA_21"/>
    <property type="match status" value="1"/>
</dbReference>
<sequence>MVGPNAAGKSNLLDVFLFLKDLAKSDGGLQQAVESRGTMKKLRSLFARSNPKIEIGVELHDPDTDDRWTYHIAISQEQRGHHRPIIAAEKVTLNGKTLCDRPDPNDRSDPERLTQTWLEQISLNKDFRPLASIFQQTNYLHLVPQLLKFPTLASREGNGHDPFGVRFLQRMMETTEKTRRSRLRKIERALQVAVPEFKDLLDVRDEITGQPHLEATYRHWRPNGARQREDQFSDGTLRLIGLLWSLLDGRSLLLLEEPEVSLHSDIIRELPSLMWRVQRETKTKRQLFVSTHSYEMLSDKGIRPSEILILEPSQGEGTKVSNVADIPELRTLLQNGLSPADSVLPRTRPGNLQQLSLFE</sequence>
<keyword evidence="2" id="KW-0547">Nucleotide-binding</keyword>
<evidence type="ECO:0000313" key="3">
    <source>
        <dbReference type="Proteomes" id="UP000604083"/>
    </source>
</evidence>
<name>A0A934VMN7_9BACT</name>
<dbReference type="AlphaFoldDB" id="A0A934VMN7"/>